<comment type="caution">
    <text evidence="2">The sequence shown here is derived from an EMBL/GenBank/DDBJ whole genome shotgun (WGS) entry which is preliminary data.</text>
</comment>
<sequence>MVMDALGPEFILNQTCEEQPPNPEAQKFFDLLKDADEPLWDGCKNHNKLSAMAQLLNIKSEYNISEACYDRLMSVIRTMLPEGEKLPNNLFKTKKQLAKLGLGYGKIDACVNNCMLYYKENKDKQQCLVCGHPRYKPRKSGARTNVPFKVLRYLPLIPTLQRLYASNYTCEHVTWHANNLCEEGSMAHPSHRDAWKHFNRTHPSFASDARNFYEEKRQQFPRITDMELDIIRDRDFPQWLLAHIQHTQNEVDDVYRKLANGPSRRVSCYKGYFVNGFKFHIVEYGQSKTTTNYGVCVLGSTYSECEVDYYGLLEDVVELEYYGLGMVTRGRGKGRRRGRERGRGQGQESDQGVNEELLGVHLSRVEQTTSSNALSREPDPNTEVDETSVGLGNDPIIGEPSDGISSQSRRRGPNRGSQVPEHPDQRLNVTVINNR</sequence>
<evidence type="ECO:0000313" key="2">
    <source>
        <dbReference type="EMBL" id="KAL0340049.1"/>
    </source>
</evidence>
<gene>
    <name evidence="2" type="ORF">Sradi_4521700</name>
</gene>
<evidence type="ECO:0000256" key="1">
    <source>
        <dbReference type="SAM" id="MobiDB-lite"/>
    </source>
</evidence>
<dbReference type="AlphaFoldDB" id="A0AAW2N8G6"/>
<accession>A0AAW2N8G6</accession>
<dbReference type="PANTHER" id="PTHR10775">
    <property type="entry name" value="OS08G0208400 PROTEIN"/>
    <property type="match status" value="1"/>
</dbReference>
<proteinExistence type="predicted"/>
<feature type="region of interest" description="Disordered" evidence="1">
    <location>
        <begin position="330"/>
        <end position="435"/>
    </location>
</feature>
<reference evidence="2" key="2">
    <citation type="journal article" date="2024" name="Plant">
        <title>Genomic evolution and insights into agronomic trait innovations of Sesamum species.</title>
        <authorList>
            <person name="Miao H."/>
            <person name="Wang L."/>
            <person name="Qu L."/>
            <person name="Liu H."/>
            <person name="Sun Y."/>
            <person name="Le M."/>
            <person name="Wang Q."/>
            <person name="Wei S."/>
            <person name="Zheng Y."/>
            <person name="Lin W."/>
            <person name="Duan Y."/>
            <person name="Cao H."/>
            <person name="Xiong S."/>
            <person name="Wang X."/>
            <person name="Wei L."/>
            <person name="Li C."/>
            <person name="Ma Q."/>
            <person name="Ju M."/>
            <person name="Zhao R."/>
            <person name="Li G."/>
            <person name="Mu C."/>
            <person name="Tian Q."/>
            <person name="Mei H."/>
            <person name="Zhang T."/>
            <person name="Gao T."/>
            <person name="Zhang H."/>
        </authorList>
    </citation>
    <scope>NUCLEOTIDE SEQUENCE</scope>
    <source>
        <strain evidence="2">G02</strain>
    </source>
</reference>
<feature type="compositionally biased region" description="Basic residues" evidence="1">
    <location>
        <begin position="330"/>
        <end position="340"/>
    </location>
</feature>
<organism evidence="2">
    <name type="scientific">Sesamum radiatum</name>
    <name type="common">Black benniseed</name>
    <dbReference type="NCBI Taxonomy" id="300843"/>
    <lineage>
        <taxon>Eukaryota</taxon>
        <taxon>Viridiplantae</taxon>
        <taxon>Streptophyta</taxon>
        <taxon>Embryophyta</taxon>
        <taxon>Tracheophyta</taxon>
        <taxon>Spermatophyta</taxon>
        <taxon>Magnoliopsida</taxon>
        <taxon>eudicotyledons</taxon>
        <taxon>Gunneridae</taxon>
        <taxon>Pentapetalae</taxon>
        <taxon>asterids</taxon>
        <taxon>lamiids</taxon>
        <taxon>Lamiales</taxon>
        <taxon>Pedaliaceae</taxon>
        <taxon>Sesamum</taxon>
    </lineage>
</organism>
<reference evidence="2" key="1">
    <citation type="submission" date="2020-06" db="EMBL/GenBank/DDBJ databases">
        <authorList>
            <person name="Li T."/>
            <person name="Hu X."/>
            <person name="Zhang T."/>
            <person name="Song X."/>
            <person name="Zhang H."/>
            <person name="Dai N."/>
            <person name="Sheng W."/>
            <person name="Hou X."/>
            <person name="Wei L."/>
        </authorList>
    </citation>
    <scope>NUCLEOTIDE SEQUENCE</scope>
    <source>
        <strain evidence="2">G02</strain>
        <tissue evidence="2">Leaf</tissue>
    </source>
</reference>
<dbReference type="EMBL" id="JACGWJ010000020">
    <property type="protein sequence ID" value="KAL0340049.1"/>
    <property type="molecule type" value="Genomic_DNA"/>
</dbReference>
<name>A0AAW2N8G6_SESRA</name>
<feature type="compositionally biased region" description="Polar residues" evidence="1">
    <location>
        <begin position="365"/>
        <end position="374"/>
    </location>
</feature>
<evidence type="ECO:0008006" key="3">
    <source>
        <dbReference type="Google" id="ProtNLM"/>
    </source>
</evidence>
<protein>
    <recommendedName>
        <fullName evidence="3">Transposase</fullName>
    </recommendedName>
</protein>
<dbReference type="PANTHER" id="PTHR10775:SF185">
    <property type="entry name" value="OS08G0208400 PROTEIN"/>
    <property type="match status" value="1"/>
</dbReference>